<dbReference type="PANTHER" id="PTHR36120">
    <property type="entry name" value="FUCOSE ISOMERASE"/>
    <property type="match status" value="1"/>
</dbReference>
<organism evidence="3 4">
    <name type="scientific">Anaerosacchariphilus hominis</name>
    <dbReference type="NCBI Taxonomy" id="2763017"/>
    <lineage>
        <taxon>Bacteria</taxon>
        <taxon>Bacillati</taxon>
        <taxon>Bacillota</taxon>
        <taxon>Clostridia</taxon>
        <taxon>Lachnospirales</taxon>
        <taxon>Lachnospiraceae</taxon>
        <taxon>Anaerosacchariphilus</taxon>
    </lineage>
</organism>
<dbReference type="EMBL" id="JACOOR010000006">
    <property type="protein sequence ID" value="MBC5660278.1"/>
    <property type="molecule type" value="Genomic_DNA"/>
</dbReference>
<protein>
    <recommendedName>
        <fullName evidence="5">Fucose isomerase</fullName>
    </recommendedName>
</protein>
<evidence type="ECO:0008006" key="5">
    <source>
        <dbReference type="Google" id="ProtNLM"/>
    </source>
</evidence>
<keyword evidence="4" id="KW-1185">Reference proteome</keyword>
<evidence type="ECO:0000256" key="1">
    <source>
        <dbReference type="ARBA" id="ARBA00023235"/>
    </source>
</evidence>
<keyword evidence="1" id="KW-0413">Isomerase</keyword>
<comment type="caution">
    <text evidence="3">The sequence shown here is derived from an EMBL/GenBank/DDBJ whole genome shotgun (WGS) entry which is preliminary data.</text>
</comment>
<dbReference type="SUPFAM" id="SSF53743">
    <property type="entry name" value="FucI/AraA N-terminal and middle domains"/>
    <property type="match status" value="1"/>
</dbReference>
<dbReference type="InterPro" id="IPR009015">
    <property type="entry name" value="Fucose_isomerase_N/cen_sf"/>
</dbReference>
<keyword evidence="2" id="KW-0119">Carbohydrate metabolism</keyword>
<dbReference type="GO" id="GO:0005737">
    <property type="term" value="C:cytoplasm"/>
    <property type="evidence" value="ECO:0007669"/>
    <property type="project" value="InterPro"/>
</dbReference>
<dbReference type="PANTHER" id="PTHR36120:SF1">
    <property type="entry name" value="L-FUCOSE ISOMERASE C-TERMINAL DOMAIN-CONTAINING PROTEIN"/>
    <property type="match status" value="1"/>
</dbReference>
<dbReference type="GO" id="GO:0005996">
    <property type="term" value="P:monosaccharide metabolic process"/>
    <property type="evidence" value="ECO:0007669"/>
    <property type="project" value="InterPro"/>
</dbReference>
<sequence length="446" mass="48536">MDKAKMGLVGLCSPVESGGQRYEELMTSAAKAMTEAGIEVVTANRCVLSSADALNVCDQFKAAGIQSVAIMDVTWVMDSLKYLFMHELKVPTVFWAVPYPETFSIGCIQNFGSALKNPGIHFEYVYGLADDADLITKIKNVARAGQIIEKVKNMRLALVGPRQTWRVAGPQDMSIEEWEFSTKLGPTIVHFEMEEITDAAEKISDEDAKKTLEALKSRTGQVKCSEECMIWMAKVYMATKAIIEDMGLNAIAAECYPNYGGLMNQTASWLADEGIIVDTEGDIAHAVVQYMLNLAADGGACALGEIGAFNDIEDYMTICHEGSSAASLAESIDRVVSNPSGDMGSFIGVPLKAMKKVTFCDMQGSAGTYQLMIATGETLPVSHQEWVDGGEKLVLKLRADGVKASQVIDQMIKAGLHHHVVIKEGDYTELLKMICGYMGIDEMLLK</sequence>
<evidence type="ECO:0000313" key="3">
    <source>
        <dbReference type="EMBL" id="MBC5660278.1"/>
    </source>
</evidence>
<accession>A0A923RMH1</accession>
<dbReference type="AlphaFoldDB" id="A0A923RMH1"/>
<dbReference type="Proteomes" id="UP000649345">
    <property type="component" value="Unassembled WGS sequence"/>
</dbReference>
<gene>
    <name evidence="3" type="ORF">H8S44_10890</name>
</gene>
<dbReference type="RefSeq" id="WP_186872484.1">
    <property type="nucleotide sequence ID" value="NZ_JACOOR010000006.1"/>
</dbReference>
<proteinExistence type="predicted"/>
<name>A0A923RMH1_9FIRM</name>
<dbReference type="GO" id="GO:0016861">
    <property type="term" value="F:intramolecular oxidoreductase activity, interconverting aldoses and ketoses"/>
    <property type="evidence" value="ECO:0007669"/>
    <property type="project" value="InterPro"/>
</dbReference>
<evidence type="ECO:0000256" key="2">
    <source>
        <dbReference type="ARBA" id="ARBA00023277"/>
    </source>
</evidence>
<evidence type="ECO:0000313" key="4">
    <source>
        <dbReference type="Proteomes" id="UP000649345"/>
    </source>
</evidence>
<reference evidence="3" key="1">
    <citation type="submission" date="2020-08" db="EMBL/GenBank/DDBJ databases">
        <title>Genome public.</title>
        <authorList>
            <person name="Liu C."/>
            <person name="Sun Q."/>
        </authorList>
    </citation>
    <scope>NUCLEOTIDE SEQUENCE</scope>
    <source>
        <strain evidence="3">NSJ-68</strain>
    </source>
</reference>